<dbReference type="Pfam" id="PF09700">
    <property type="entry name" value="Cas_Cmr3"/>
    <property type="match status" value="1"/>
</dbReference>
<gene>
    <name evidence="2" type="ORF">Thimo_0317</name>
</gene>
<dbReference type="Gene3D" id="2.60.40.4350">
    <property type="match status" value="1"/>
</dbReference>
<dbReference type="OrthoDB" id="6162707at2"/>
<dbReference type="KEGG" id="tmb:Thimo_0317"/>
<dbReference type="HOGENOM" id="CLU_044328_0_0_6"/>
<evidence type="ECO:0000313" key="3">
    <source>
        <dbReference type="Proteomes" id="UP000010816"/>
    </source>
</evidence>
<feature type="region of interest" description="Disordered" evidence="1">
    <location>
        <begin position="173"/>
        <end position="215"/>
    </location>
</feature>
<organism evidence="2 3">
    <name type="scientific">Thioflavicoccus mobilis 8321</name>
    <dbReference type="NCBI Taxonomy" id="765912"/>
    <lineage>
        <taxon>Bacteria</taxon>
        <taxon>Pseudomonadati</taxon>
        <taxon>Pseudomonadota</taxon>
        <taxon>Gammaproteobacteria</taxon>
        <taxon>Chromatiales</taxon>
        <taxon>Chromatiaceae</taxon>
        <taxon>Thioflavicoccus</taxon>
    </lineage>
</organism>
<name>L0GTP9_9GAMM</name>
<reference evidence="2 3" key="1">
    <citation type="submission" date="2011-09" db="EMBL/GenBank/DDBJ databases">
        <title>Complete sequence of chromosome of Thioflavicoccus mobilis 8321.</title>
        <authorList>
            <consortium name="US DOE Joint Genome Institute"/>
            <person name="Lucas S."/>
            <person name="Han J."/>
            <person name="Lapidus A."/>
            <person name="Cheng J.-F."/>
            <person name="Goodwin L."/>
            <person name="Pitluck S."/>
            <person name="Peters L."/>
            <person name="Ovchinnikova G."/>
            <person name="Lu M."/>
            <person name="Detter J.C."/>
            <person name="Han C."/>
            <person name="Tapia R."/>
            <person name="Land M."/>
            <person name="Hauser L."/>
            <person name="Kyrpides N."/>
            <person name="Ivanova N."/>
            <person name="Pagani I."/>
            <person name="Vogl K."/>
            <person name="Liu Z."/>
            <person name="Imhoff J."/>
            <person name="Thiel V."/>
            <person name="Frigaard N.-U."/>
            <person name="Bryant D."/>
            <person name="Woyke T."/>
        </authorList>
    </citation>
    <scope>NUCLEOTIDE SEQUENCE [LARGE SCALE GENOMIC DNA]</scope>
    <source>
        <strain evidence="2 3">8321</strain>
    </source>
</reference>
<sequence length="467" mass="50392">MTRETWYLTPRDPLVLGDGRGPVPFVERKTHPLPLPGTLAGMVRASFVQDRSEVSSAEALALLDIRVGAPWLVRLADPVRGLDGGVEHHYVFAPADARVAATGRLERAAVIALNGGQDGEGVYWPPGFPRLDHLVLLPERSDDGSKYEVPRRLFWPLGALVNWSLGEDPRSDAFECVAEPPRPADGSSPDGDDPHVPTRPEQRTHVGIDDEAQTADPSILFSSAGQRMAPHFSIAVEVDLPPQCPPGPAAHALGVLGGESRLTSIVRRPAAQSGFGFPPFSDWEGRYRHALEAAKDPLGGIRLQLLSHAFLPPQDGDEGWACLPSWLESRRHPRLPEGLYLRLVALCVPGPLAISGWDLQAVAAGTPDNGGRRTHSGGAPREVRRLVPAGSLYYFALEDAQGAPVTEREKWLDACRCLWWELLDPEGPGERTDETRHRAAAGADGHGRILPGLWSPGAAMASGASVR</sequence>
<dbReference type="EMBL" id="CP003051">
    <property type="protein sequence ID" value="AGA89187.1"/>
    <property type="molecule type" value="Genomic_DNA"/>
</dbReference>
<evidence type="ECO:0000256" key="1">
    <source>
        <dbReference type="SAM" id="MobiDB-lite"/>
    </source>
</evidence>
<dbReference type="Proteomes" id="UP000010816">
    <property type="component" value="Chromosome"/>
</dbReference>
<evidence type="ECO:0000313" key="2">
    <source>
        <dbReference type="EMBL" id="AGA89187.1"/>
    </source>
</evidence>
<protein>
    <submittedName>
        <fullName evidence="2">CRISPR-associated protein (Cas_Cmr3)</fullName>
    </submittedName>
</protein>
<feature type="compositionally biased region" description="Basic and acidic residues" evidence="1">
    <location>
        <begin position="192"/>
        <end position="208"/>
    </location>
</feature>
<dbReference type="AlphaFoldDB" id="L0GTP9"/>
<dbReference type="InterPro" id="IPR019117">
    <property type="entry name" value="CRISPR-assoc_protein_Cmr3"/>
</dbReference>
<keyword evidence="3" id="KW-1185">Reference proteome</keyword>
<dbReference type="eggNOG" id="COG1769">
    <property type="taxonomic scope" value="Bacteria"/>
</dbReference>
<dbReference type="RefSeq" id="WP_015279337.1">
    <property type="nucleotide sequence ID" value="NC_019940.1"/>
</dbReference>
<proteinExistence type="predicted"/>
<accession>L0GTP9</accession>
<dbReference type="STRING" id="765912.Thimo_0317"/>